<organism evidence="2 3">
    <name type="scientific">Humisphaera borealis</name>
    <dbReference type="NCBI Taxonomy" id="2807512"/>
    <lineage>
        <taxon>Bacteria</taxon>
        <taxon>Pseudomonadati</taxon>
        <taxon>Planctomycetota</taxon>
        <taxon>Phycisphaerae</taxon>
        <taxon>Tepidisphaerales</taxon>
        <taxon>Tepidisphaeraceae</taxon>
        <taxon>Humisphaera</taxon>
    </lineage>
</organism>
<keyword evidence="3" id="KW-1185">Reference proteome</keyword>
<dbReference type="AlphaFoldDB" id="A0A7M2WUH5"/>
<keyword evidence="1" id="KW-0812">Transmembrane</keyword>
<protein>
    <recommendedName>
        <fullName evidence="4">Transmembrane protein</fullName>
    </recommendedName>
</protein>
<keyword evidence="1" id="KW-0472">Membrane</keyword>
<evidence type="ECO:0000313" key="3">
    <source>
        <dbReference type="Proteomes" id="UP000593765"/>
    </source>
</evidence>
<feature type="transmembrane region" description="Helical" evidence="1">
    <location>
        <begin position="72"/>
        <end position="93"/>
    </location>
</feature>
<dbReference type="EMBL" id="CP063458">
    <property type="protein sequence ID" value="QOV88924.1"/>
    <property type="molecule type" value="Genomic_DNA"/>
</dbReference>
<feature type="transmembrane region" description="Helical" evidence="1">
    <location>
        <begin position="44"/>
        <end position="66"/>
    </location>
</feature>
<name>A0A7M2WUH5_9BACT</name>
<accession>A0A7M2WUH5</accession>
<sequence>MDTPKTSPPRGTLDYESQDVERLNLTRLPLEASEHAPRFPLLRAVFVFVVLGGFFLVLVSIAVVVFSPTFPMATMVLGLAAYFGAIAVAFRLARQEYLSSRN</sequence>
<evidence type="ECO:0008006" key="4">
    <source>
        <dbReference type="Google" id="ProtNLM"/>
    </source>
</evidence>
<reference evidence="2 3" key="1">
    <citation type="submission" date="2020-10" db="EMBL/GenBank/DDBJ databases">
        <title>Wide distribution of Phycisphaera-like planctomycetes from WD2101 soil group in peatlands and genome analysis of the first cultivated representative.</title>
        <authorList>
            <person name="Dedysh S.N."/>
            <person name="Beletsky A.V."/>
            <person name="Ivanova A."/>
            <person name="Kulichevskaya I.S."/>
            <person name="Suzina N.E."/>
            <person name="Philippov D.A."/>
            <person name="Rakitin A.L."/>
            <person name="Mardanov A.V."/>
            <person name="Ravin N.V."/>
        </authorList>
    </citation>
    <scope>NUCLEOTIDE SEQUENCE [LARGE SCALE GENOMIC DNA]</scope>
    <source>
        <strain evidence="2 3">M1803</strain>
    </source>
</reference>
<proteinExistence type="predicted"/>
<dbReference type="RefSeq" id="WP_206291933.1">
    <property type="nucleotide sequence ID" value="NZ_CP063458.1"/>
</dbReference>
<evidence type="ECO:0000256" key="1">
    <source>
        <dbReference type="SAM" id="Phobius"/>
    </source>
</evidence>
<dbReference type="Proteomes" id="UP000593765">
    <property type="component" value="Chromosome"/>
</dbReference>
<evidence type="ECO:0000313" key="2">
    <source>
        <dbReference type="EMBL" id="QOV88924.1"/>
    </source>
</evidence>
<gene>
    <name evidence="2" type="ORF">IPV69_22270</name>
</gene>
<keyword evidence="1" id="KW-1133">Transmembrane helix</keyword>
<dbReference type="KEGG" id="hbs:IPV69_22270"/>